<dbReference type="EMBL" id="JACJPW010000026">
    <property type="protein sequence ID" value="MBD2181791.1"/>
    <property type="molecule type" value="Genomic_DNA"/>
</dbReference>
<dbReference type="GO" id="GO:0004180">
    <property type="term" value="F:carboxypeptidase activity"/>
    <property type="evidence" value="ECO:0007669"/>
    <property type="project" value="UniProtKB-KW"/>
</dbReference>
<keyword evidence="2" id="KW-0472">Membrane</keyword>
<evidence type="ECO:0000256" key="1">
    <source>
        <dbReference type="SAM" id="MobiDB-lite"/>
    </source>
</evidence>
<reference evidence="4" key="1">
    <citation type="journal article" date="2015" name="ISME J.">
        <title>Draft Genome Sequence of Streptomyces incarnatus NRRL8089, which Produces the Nucleoside Antibiotic Sinefungin.</title>
        <authorList>
            <person name="Oshima K."/>
            <person name="Hattori M."/>
            <person name="Shimizu H."/>
            <person name="Fukuda K."/>
            <person name="Nemoto M."/>
            <person name="Inagaki K."/>
            <person name="Tamura T."/>
        </authorList>
    </citation>
    <scope>NUCLEOTIDE SEQUENCE</scope>
    <source>
        <strain evidence="4">FACHB-1375</strain>
    </source>
</reference>
<name>A0A926ZIH8_9CYAN</name>
<dbReference type="InterPro" id="IPR009045">
    <property type="entry name" value="Zn_M74/Hedgehog-like"/>
</dbReference>
<evidence type="ECO:0000313" key="5">
    <source>
        <dbReference type="Proteomes" id="UP000641646"/>
    </source>
</evidence>
<dbReference type="InterPro" id="IPR058193">
    <property type="entry name" value="VanY/YodJ_core_dom"/>
</dbReference>
<dbReference type="GO" id="GO:0006508">
    <property type="term" value="P:proteolysis"/>
    <property type="evidence" value="ECO:0007669"/>
    <property type="project" value="InterPro"/>
</dbReference>
<dbReference type="Pfam" id="PF02557">
    <property type="entry name" value="VanY"/>
    <property type="match status" value="1"/>
</dbReference>
<dbReference type="PANTHER" id="PTHR34385:SF1">
    <property type="entry name" value="PEPTIDOGLYCAN L-ALANYL-D-GLUTAMATE ENDOPEPTIDASE CWLK"/>
    <property type="match status" value="1"/>
</dbReference>
<evidence type="ECO:0000259" key="3">
    <source>
        <dbReference type="Pfam" id="PF02557"/>
    </source>
</evidence>
<keyword evidence="5" id="KW-1185">Reference proteome</keyword>
<dbReference type="InterPro" id="IPR003709">
    <property type="entry name" value="VanY-like_core_dom"/>
</dbReference>
<reference evidence="4" key="2">
    <citation type="submission" date="2020-08" db="EMBL/GenBank/DDBJ databases">
        <authorList>
            <person name="Chen M."/>
            <person name="Teng W."/>
            <person name="Zhao L."/>
            <person name="Hu C."/>
            <person name="Zhou Y."/>
            <person name="Han B."/>
            <person name="Song L."/>
            <person name="Shu W."/>
        </authorList>
    </citation>
    <scope>NUCLEOTIDE SEQUENCE</scope>
    <source>
        <strain evidence="4">FACHB-1375</strain>
    </source>
</reference>
<accession>A0A926ZIH8</accession>
<comment type="caution">
    <text evidence="4">The sequence shown here is derived from an EMBL/GenBank/DDBJ whole genome shotgun (WGS) entry which is preliminary data.</text>
</comment>
<gene>
    <name evidence="4" type="ORF">H6G03_11845</name>
</gene>
<evidence type="ECO:0000313" key="4">
    <source>
        <dbReference type="EMBL" id="MBD2181791.1"/>
    </source>
</evidence>
<keyword evidence="2" id="KW-1133">Transmembrane helix</keyword>
<protein>
    <submittedName>
        <fullName evidence="4">D-alanyl-D-alanine carboxypeptidase family protein</fullName>
    </submittedName>
</protein>
<dbReference type="SUPFAM" id="SSF55166">
    <property type="entry name" value="Hedgehog/DD-peptidase"/>
    <property type="match status" value="1"/>
</dbReference>
<dbReference type="Gene3D" id="3.30.1380.10">
    <property type="match status" value="1"/>
</dbReference>
<sequence>MDNASLSGKPSKVAVPSTEDIPEALRETQFPSQERRWQRVWLVALLVGWGAFALFVGLWFASLSQSSSGTMAQKNETEPIAKLSQTPTEAVNTSASQPDIILGQAGHFAYKEAPVQDLQSISVDNRIKLRKSAAQQFNAMVAAARAQGAILVPISGFRSVAEQQHLFFDIKAQRGQVAAERATVSAPPGYSEHHTGYAIDIGDGRVPATNLNPNFENTAAFKWLQANAARYSFEMSFPKNNSQGVSYEPWHWRFVGDRDSLETFYKAKKLQKN</sequence>
<organism evidence="4 5">
    <name type="scientific">Aerosakkonema funiforme FACHB-1375</name>
    <dbReference type="NCBI Taxonomy" id="2949571"/>
    <lineage>
        <taxon>Bacteria</taxon>
        <taxon>Bacillati</taxon>
        <taxon>Cyanobacteriota</taxon>
        <taxon>Cyanophyceae</taxon>
        <taxon>Oscillatoriophycideae</taxon>
        <taxon>Aerosakkonematales</taxon>
        <taxon>Aerosakkonemataceae</taxon>
        <taxon>Aerosakkonema</taxon>
    </lineage>
</organism>
<dbReference type="Proteomes" id="UP000641646">
    <property type="component" value="Unassembled WGS sequence"/>
</dbReference>
<feature type="region of interest" description="Disordered" evidence="1">
    <location>
        <begin position="1"/>
        <end position="20"/>
    </location>
</feature>
<evidence type="ECO:0000256" key="2">
    <source>
        <dbReference type="SAM" id="Phobius"/>
    </source>
</evidence>
<feature type="transmembrane region" description="Helical" evidence="2">
    <location>
        <begin position="40"/>
        <end position="61"/>
    </location>
</feature>
<dbReference type="CDD" id="cd14852">
    <property type="entry name" value="LD-carboxypeptidase"/>
    <property type="match status" value="1"/>
</dbReference>
<keyword evidence="4" id="KW-0645">Protease</keyword>
<feature type="domain" description="D-alanyl-D-alanine carboxypeptidase-like core" evidence="3">
    <location>
        <begin position="127"/>
        <end position="257"/>
    </location>
</feature>
<proteinExistence type="predicted"/>
<dbReference type="RefSeq" id="WP_190464603.1">
    <property type="nucleotide sequence ID" value="NZ_JACJPW010000026.1"/>
</dbReference>
<keyword evidence="4" id="KW-0378">Hydrolase</keyword>
<dbReference type="AlphaFoldDB" id="A0A926ZIH8"/>
<keyword evidence="2" id="KW-0812">Transmembrane</keyword>
<dbReference type="InterPro" id="IPR052179">
    <property type="entry name" value="DD-CPase-like"/>
</dbReference>
<keyword evidence="4" id="KW-0121">Carboxypeptidase</keyword>
<dbReference type="PANTHER" id="PTHR34385">
    <property type="entry name" value="D-ALANYL-D-ALANINE CARBOXYPEPTIDASE"/>
    <property type="match status" value="1"/>
</dbReference>